<sequence>MAKFEPERRNVVEPFVDFNPSSDSSVSVSPIRSLALSKKSDSETLLYAGSASGNLLLLSLNPARNSSENDVSKAKNVTFMRYVRMSDRSVDFIHVVTAIDKVLVVSGGFIYFLDPLLLQPLKKLSSLRGVSVVARRVRSRQTDSPNTSVGGYSGLPSSSTTGQRLLQKFGGGIRSNGGVKNKESELNRDDNCVFAAAVDKRLMLLGLDSTGESLVILEEYQCPNGVNSLVWLDDSIIIGAAGGYYLYSCVVGQSALICSLPDPSTPPYLKLLSKENQVLLLVDNVGVTVNAQGQPVGGSLVFREAPDSVGELARYLVVVKNGKMELYHKKSGNCVQMIPVTGEGVGPFIVADEEDGSGKVVAVATPSKEIGRYMLQEYLIMVACPIKSKSFRKHDPLTEQISSALHRIICYQTVPSEEQIKDLLRKKNFQEVFSLVGELQSEGELMNEMLSFVHAQVGYLLLFDLHFEEAIDHFLLSETMQPSEIFPFIMRDPNRWSLLKCTWKEREIPIGKETSSVLSGEDPDADGKSGRKKFLSKFLQSYALSRYFGKLQGSFMESFSHYAAMLPDVTLKMVPRNRYWGLHPPPSPIENVIDDGLVAIQRAIFLRKAGIETALDDKFLLNPPSRADLLQSAIKNVIRYLQVSRGKDLTPLVREGVDTLLMYLYRALNLVDEMERLASSENSCVVEELEALLKDSGHLRALAFLYASKGMNSEALAIWRILARNHSPGYWKEPAGERDLQEASTNAKSGKFTAAVEASKILEKSSDQDLILQHLGWILTRYLQWLIEDQDSDDPQFHTSYALLLANSAIQSYATEVPAESLVAGNVEEICNSDSARNSIFHSPVRERLQIFLQSSDLFDPEEVLYLIEGSELWLEKVLQNSSFIVAPNPARMKIFGTKWLLEMYLDAKDGKEPMLTAAVRLLHNHGESLDPLQVLERLSPDMPLHLASETLLRMLRARLHHHLQGQSQDQRNGDLPRETPAMEALSQLPISDPLIYPKGMP</sequence>
<dbReference type="GO" id="GO:0006914">
    <property type="term" value="P:autophagy"/>
    <property type="evidence" value="ECO:0007669"/>
    <property type="project" value="TreeGrafter"/>
</dbReference>
<accession>A0AA88QUM3</accession>
<dbReference type="GO" id="GO:0016020">
    <property type="term" value="C:membrane"/>
    <property type="evidence" value="ECO:0007669"/>
    <property type="project" value="TreeGrafter"/>
</dbReference>
<dbReference type="GO" id="GO:0034058">
    <property type="term" value="P:endosomal vesicle fusion"/>
    <property type="evidence" value="ECO:0007669"/>
    <property type="project" value="TreeGrafter"/>
</dbReference>
<dbReference type="Pfam" id="PF00780">
    <property type="entry name" value="CNH"/>
    <property type="match status" value="1"/>
</dbReference>
<proteinExistence type="predicted"/>
<dbReference type="Pfam" id="PF10366">
    <property type="entry name" value="Vps39_1"/>
    <property type="match status" value="1"/>
</dbReference>
<feature type="domain" description="CNH" evidence="3">
    <location>
        <begin position="28"/>
        <end position="353"/>
    </location>
</feature>
<evidence type="ECO:0000256" key="1">
    <source>
        <dbReference type="SAM" id="MobiDB-lite"/>
    </source>
</evidence>
<keyword evidence="2" id="KW-1133">Transmembrane helix</keyword>
<dbReference type="SUPFAM" id="SSF50998">
    <property type="entry name" value="Quinoprotein alcohol dehydrogenase-like"/>
    <property type="match status" value="1"/>
</dbReference>
<dbReference type="PANTHER" id="PTHR12894:SF43">
    <property type="entry name" value="VACUOLAR SORTING PROTEIN 3"/>
    <property type="match status" value="1"/>
</dbReference>
<evidence type="ECO:0000259" key="3">
    <source>
        <dbReference type="PROSITE" id="PS50219"/>
    </source>
</evidence>
<name>A0AA88QUM3_9ASTE</name>
<dbReference type="InterPro" id="IPR032914">
    <property type="entry name" value="Vam6/VPS39/TRAP1"/>
</dbReference>
<dbReference type="PANTHER" id="PTHR12894">
    <property type="entry name" value="CNH DOMAIN CONTAINING"/>
    <property type="match status" value="1"/>
</dbReference>
<organism evidence="4 5">
    <name type="scientific">Escallonia rubra</name>
    <dbReference type="NCBI Taxonomy" id="112253"/>
    <lineage>
        <taxon>Eukaryota</taxon>
        <taxon>Viridiplantae</taxon>
        <taxon>Streptophyta</taxon>
        <taxon>Embryophyta</taxon>
        <taxon>Tracheophyta</taxon>
        <taxon>Spermatophyta</taxon>
        <taxon>Magnoliopsida</taxon>
        <taxon>eudicotyledons</taxon>
        <taxon>Gunneridae</taxon>
        <taxon>Pentapetalae</taxon>
        <taxon>asterids</taxon>
        <taxon>campanulids</taxon>
        <taxon>Escalloniales</taxon>
        <taxon>Escalloniaceae</taxon>
        <taxon>Escallonia</taxon>
    </lineage>
</organism>
<dbReference type="InterPro" id="IPR001180">
    <property type="entry name" value="CNH_dom"/>
</dbReference>
<evidence type="ECO:0000256" key="2">
    <source>
        <dbReference type="SAM" id="Phobius"/>
    </source>
</evidence>
<feature type="compositionally biased region" description="Polar residues" evidence="1">
    <location>
        <begin position="142"/>
        <end position="160"/>
    </location>
</feature>
<evidence type="ECO:0000313" key="4">
    <source>
        <dbReference type="EMBL" id="KAK2966370.1"/>
    </source>
</evidence>
<feature type="transmembrane region" description="Helical" evidence="2">
    <location>
        <begin position="90"/>
        <end position="113"/>
    </location>
</feature>
<evidence type="ECO:0000313" key="5">
    <source>
        <dbReference type="Proteomes" id="UP001187471"/>
    </source>
</evidence>
<dbReference type="PROSITE" id="PS50219">
    <property type="entry name" value="CNH"/>
    <property type="match status" value="1"/>
</dbReference>
<dbReference type="AlphaFoldDB" id="A0AA88QUM3"/>
<comment type="caution">
    <text evidence="4">The sequence shown here is derived from an EMBL/GenBank/DDBJ whole genome shotgun (WGS) entry which is preliminary data.</text>
</comment>
<protein>
    <recommendedName>
        <fullName evidence="3">CNH domain-containing protein</fullName>
    </recommendedName>
</protein>
<gene>
    <name evidence="4" type="ORF">RJ640_021514</name>
</gene>
<dbReference type="GO" id="GO:0005737">
    <property type="term" value="C:cytoplasm"/>
    <property type="evidence" value="ECO:0007669"/>
    <property type="project" value="TreeGrafter"/>
</dbReference>
<keyword evidence="2" id="KW-0812">Transmembrane</keyword>
<dbReference type="EMBL" id="JAVXUO010003132">
    <property type="protein sequence ID" value="KAK2966370.1"/>
    <property type="molecule type" value="Genomic_DNA"/>
</dbReference>
<dbReference type="InterPro" id="IPR019452">
    <property type="entry name" value="VPS39/TGF_beta_rcpt-assoc_1"/>
</dbReference>
<feature type="region of interest" description="Disordered" evidence="1">
    <location>
        <begin position="141"/>
        <end position="160"/>
    </location>
</feature>
<keyword evidence="5" id="KW-1185">Reference proteome</keyword>
<dbReference type="InterPro" id="IPR011047">
    <property type="entry name" value="Quinoprotein_ADH-like_sf"/>
</dbReference>
<reference evidence="4" key="1">
    <citation type="submission" date="2022-12" db="EMBL/GenBank/DDBJ databases">
        <title>Draft genome assemblies for two species of Escallonia (Escalloniales).</title>
        <authorList>
            <person name="Chanderbali A."/>
            <person name="Dervinis C."/>
            <person name="Anghel I."/>
            <person name="Soltis D."/>
            <person name="Soltis P."/>
            <person name="Zapata F."/>
        </authorList>
    </citation>
    <scope>NUCLEOTIDE SEQUENCE</scope>
    <source>
        <strain evidence="4">UCBG92.1500</strain>
        <tissue evidence="4">Leaf</tissue>
    </source>
</reference>
<dbReference type="Proteomes" id="UP001187471">
    <property type="component" value="Unassembled WGS sequence"/>
</dbReference>
<keyword evidence="2" id="KW-0472">Membrane</keyword>